<feature type="transmembrane region" description="Helical" evidence="3">
    <location>
        <begin position="632"/>
        <end position="651"/>
    </location>
</feature>
<keyword evidence="7" id="KW-1185">Reference proteome</keyword>
<proteinExistence type="predicted"/>
<dbReference type="OrthoDB" id="417037at2759"/>
<feature type="transmembrane region" description="Helical" evidence="3">
    <location>
        <begin position="538"/>
        <end position="561"/>
    </location>
</feature>
<feature type="transmembrane region" description="Helical" evidence="3">
    <location>
        <begin position="481"/>
        <end position="502"/>
    </location>
</feature>
<dbReference type="Proteomes" id="UP000824120">
    <property type="component" value="Chromosome 6"/>
</dbReference>
<dbReference type="PANTHER" id="PTHR31681">
    <property type="entry name" value="C2H2-LIKE ZINC FINGER PROTEIN"/>
    <property type="match status" value="1"/>
</dbReference>
<dbReference type="SMART" id="SM00355">
    <property type="entry name" value="ZnF_C2H2"/>
    <property type="match status" value="1"/>
</dbReference>
<keyword evidence="3" id="KW-0472">Membrane</keyword>
<protein>
    <recommendedName>
        <fullName evidence="5">C2H2-type domain-containing protein</fullName>
    </recommendedName>
</protein>
<name>A0A9J5YTD6_SOLCO</name>
<evidence type="ECO:0000313" key="7">
    <source>
        <dbReference type="Proteomes" id="UP000824120"/>
    </source>
</evidence>
<keyword evidence="1" id="KW-0863">Zinc-finger</keyword>
<dbReference type="PROSITE" id="PS00028">
    <property type="entry name" value="ZINC_FINGER_C2H2_1"/>
    <property type="match status" value="1"/>
</dbReference>
<feature type="transmembrane region" description="Helical" evidence="3">
    <location>
        <begin position="514"/>
        <end position="532"/>
    </location>
</feature>
<evidence type="ECO:0000256" key="1">
    <source>
        <dbReference type="PROSITE-ProRule" id="PRU00042"/>
    </source>
</evidence>
<keyword evidence="1" id="KW-0479">Metal-binding</keyword>
<dbReference type="AlphaFoldDB" id="A0A9J5YTD6"/>
<evidence type="ECO:0000256" key="2">
    <source>
        <dbReference type="SAM" id="MobiDB-lite"/>
    </source>
</evidence>
<dbReference type="PROSITE" id="PS50157">
    <property type="entry name" value="ZINC_FINGER_C2H2_2"/>
    <property type="match status" value="1"/>
</dbReference>
<evidence type="ECO:0000256" key="3">
    <source>
        <dbReference type="SAM" id="Phobius"/>
    </source>
</evidence>
<feature type="domain" description="C2H2-type" evidence="5">
    <location>
        <begin position="136"/>
        <end position="160"/>
    </location>
</feature>
<feature type="signal peptide" evidence="4">
    <location>
        <begin position="1"/>
        <end position="28"/>
    </location>
</feature>
<keyword evidence="3" id="KW-0812">Transmembrane</keyword>
<dbReference type="InterPro" id="IPR013087">
    <property type="entry name" value="Znf_C2H2_type"/>
</dbReference>
<gene>
    <name evidence="6" type="ORF">H5410_034433</name>
</gene>
<accession>A0A9J5YTD6</accession>
<evidence type="ECO:0000256" key="4">
    <source>
        <dbReference type="SAM" id="SignalP"/>
    </source>
</evidence>
<keyword evidence="1" id="KW-0862">Zinc</keyword>
<feature type="transmembrane region" description="Helical" evidence="3">
    <location>
        <begin position="711"/>
        <end position="730"/>
    </location>
</feature>
<keyword evidence="3" id="KW-1133">Transmembrane helix</keyword>
<sequence>MATLFRPIFSNFLSLLFLLLHLGCFISSQNHSSKKRKLSSNRYSSPPPPSTRLKSSTTNAISSSWSYIKRIFSSNKQKIINIPTHHNPSIQSPCSSTRSLRKPISSEDPINHSVSPIPESEITSDQLFFPLRNDIYPCTLCGEVFQSPIHLEQHQSIKHAISELTDGDSGNNIVRIIFQTGWVDKAKNPVINRILKIHNSKRILSRFEEYRECVKLKASRNAVVKRDERCIADGNELLRFHCSTFICELGQNGDSSICTQQYCSVCGIIKSGFSHKMDGISMQPTSWRGHVSVPEEIEEEFGFMNVKRAMLVCRVIAGRVGCDPGYVDKEDSGFDSLVGRENGSQMRLDEEDELLVDSMSSAVKLESVICQNGEEPDYTSVNGKVAFAKRLNVVRKILEGFRRQGDWSAIKTSIGAVRRVASNRYSKNNQAVDTEEIREHGSGRNSGPLLSGTAYCLSSCCMIMLNKIVLSSYSFNAGVSLMFYQNLISTLIVGILGCSGAVTVEKLNWKLIKVWIPVNLIFIGMLVSGMYSLKYINIAMVTILKNVTNILTAIGELYIFGKQQNQKVWTAMFVMIISAVSGGITDLSFDATGYAWQSVNCILTASYSLTLRRVMDRAKQFTKSGSLNEVSMVLLNNGISIPFAIILIFMFDEWRYVINADVIKIPMFWVAATASGLLGLAISFTSMWFLKQTGPTTYSLVGSLNKIPISIAGLLVFKVPLSLLAGVLFARAKMS</sequence>
<dbReference type="EMBL" id="JACXVP010000006">
    <property type="protein sequence ID" value="KAG5603063.1"/>
    <property type="molecule type" value="Genomic_DNA"/>
</dbReference>
<organism evidence="6 7">
    <name type="scientific">Solanum commersonii</name>
    <name type="common">Commerson's wild potato</name>
    <name type="synonym">Commerson's nightshade</name>
    <dbReference type="NCBI Taxonomy" id="4109"/>
    <lineage>
        <taxon>Eukaryota</taxon>
        <taxon>Viridiplantae</taxon>
        <taxon>Streptophyta</taxon>
        <taxon>Embryophyta</taxon>
        <taxon>Tracheophyta</taxon>
        <taxon>Spermatophyta</taxon>
        <taxon>Magnoliopsida</taxon>
        <taxon>eudicotyledons</taxon>
        <taxon>Gunneridae</taxon>
        <taxon>Pentapetalae</taxon>
        <taxon>asterids</taxon>
        <taxon>lamiids</taxon>
        <taxon>Solanales</taxon>
        <taxon>Solanaceae</taxon>
        <taxon>Solanoideae</taxon>
        <taxon>Solaneae</taxon>
        <taxon>Solanum</taxon>
    </lineage>
</organism>
<evidence type="ECO:0000259" key="5">
    <source>
        <dbReference type="PROSITE" id="PS50157"/>
    </source>
</evidence>
<evidence type="ECO:0000313" key="6">
    <source>
        <dbReference type="EMBL" id="KAG5603063.1"/>
    </source>
</evidence>
<dbReference type="InterPro" id="IPR004853">
    <property type="entry name" value="Sugar_P_trans_dom"/>
</dbReference>
<reference evidence="6 7" key="1">
    <citation type="submission" date="2020-09" db="EMBL/GenBank/DDBJ databases">
        <title>De no assembly of potato wild relative species, Solanum commersonii.</title>
        <authorList>
            <person name="Cho K."/>
        </authorList>
    </citation>
    <scope>NUCLEOTIDE SEQUENCE [LARGE SCALE GENOMIC DNA]</scope>
    <source>
        <strain evidence="6">LZ3.2</strain>
        <tissue evidence="6">Leaf</tissue>
    </source>
</reference>
<dbReference type="Pfam" id="PF03151">
    <property type="entry name" value="TPT"/>
    <property type="match status" value="1"/>
</dbReference>
<comment type="caution">
    <text evidence="6">The sequence shown here is derived from an EMBL/GenBank/DDBJ whole genome shotgun (WGS) entry which is preliminary data.</text>
</comment>
<dbReference type="SUPFAM" id="SSF56399">
    <property type="entry name" value="ADP-ribosylation"/>
    <property type="match status" value="1"/>
</dbReference>
<feature type="chain" id="PRO_5039945773" description="C2H2-type domain-containing protein" evidence="4">
    <location>
        <begin position="29"/>
        <end position="735"/>
    </location>
</feature>
<keyword evidence="4" id="KW-0732">Signal</keyword>
<feature type="transmembrane region" description="Helical" evidence="3">
    <location>
        <begin position="568"/>
        <end position="588"/>
    </location>
</feature>
<dbReference type="Gene3D" id="3.90.228.10">
    <property type="match status" value="1"/>
</dbReference>
<dbReference type="GO" id="GO:0008270">
    <property type="term" value="F:zinc ion binding"/>
    <property type="evidence" value="ECO:0007669"/>
    <property type="project" value="UniProtKB-KW"/>
</dbReference>
<feature type="transmembrane region" description="Helical" evidence="3">
    <location>
        <begin position="667"/>
        <end position="690"/>
    </location>
</feature>
<feature type="region of interest" description="Disordered" evidence="2">
    <location>
        <begin position="36"/>
        <end position="57"/>
    </location>
</feature>
<dbReference type="PANTHER" id="PTHR31681:SF4">
    <property type="entry name" value="C2H2-LIKE ZINC FINGER PROTEIN"/>
    <property type="match status" value="1"/>
</dbReference>